<dbReference type="InterPro" id="IPR008775">
    <property type="entry name" value="Phytyl_CoA_dOase-like"/>
</dbReference>
<dbReference type="Gene3D" id="2.60.120.620">
    <property type="entry name" value="q2cbj1_9rhob like domain"/>
    <property type="match status" value="1"/>
</dbReference>
<reference evidence="1" key="1">
    <citation type="submission" date="2018-05" db="EMBL/GenBank/DDBJ databases">
        <authorList>
            <person name="Lanie J.A."/>
            <person name="Ng W.-L."/>
            <person name="Kazmierczak K.M."/>
            <person name="Andrzejewski T.M."/>
            <person name="Davidsen T.M."/>
            <person name="Wayne K.J."/>
            <person name="Tettelin H."/>
            <person name="Glass J.I."/>
            <person name="Rusch D."/>
            <person name="Podicherti R."/>
            <person name="Tsui H.-C.T."/>
            <person name="Winkler M.E."/>
        </authorList>
    </citation>
    <scope>NUCLEOTIDE SEQUENCE</scope>
</reference>
<sequence>MRVPGPEDLSEEHLRFNVGIGGCYYLSDVEENGAGIHVIPQGPRMVEEIMLNKTDGLERFEKWRHINDLAPSIEVTGEAGDFVLMHHMMPHGASRNKQATPRIAQFTRYYRMSET</sequence>
<organism evidence="1">
    <name type="scientific">marine metagenome</name>
    <dbReference type="NCBI Taxonomy" id="408172"/>
    <lineage>
        <taxon>unclassified sequences</taxon>
        <taxon>metagenomes</taxon>
        <taxon>ecological metagenomes</taxon>
    </lineage>
</organism>
<dbReference type="EMBL" id="UINC01209330">
    <property type="protein sequence ID" value="SVE32306.1"/>
    <property type="molecule type" value="Genomic_DNA"/>
</dbReference>
<dbReference type="SUPFAM" id="SSF51197">
    <property type="entry name" value="Clavaminate synthase-like"/>
    <property type="match status" value="1"/>
</dbReference>
<protein>
    <recommendedName>
        <fullName evidence="2">Phytanoyl-CoA dioxygenase</fullName>
    </recommendedName>
</protein>
<feature type="non-terminal residue" evidence="1">
    <location>
        <position position="115"/>
    </location>
</feature>
<gene>
    <name evidence="1" type="ORF">METZ01_LOCUS485160</name>
</gene>
<evidence type="ECO:0000313" key="1">
    <source>
        <dbReference type="EMBL" id="SVE32306.1"/>
    </source>
</evidence>
<evidence type="ECO:0008006" key="2">
    <source>
        <dbReference type="Google" id="ProtNLM"/>
    </source>
</evidence>
<proteinExistence type="predicted"/>
<name>A0A383CIV7_9ZZZZ</name>
<dbReference type="AlphaFoldDB" id="A0A383CIV7"/>
<dbReference type="Pfam" id="PF05721">
    <property type="entry name" value="PhyH"/>
    <property type="match status" value="1"/>
</dbReference>
<accession>A0A383CIV7</accession>